<dbReference type="InterPro" id="IPR000719">
    <property type="entry name" value="Prot_kinase_dom"/>
</dbReference>
<dbReference type="InterPro" id="IPR011009">
    <property type="entry name" value="Kinase-like_dom_sf"/>
</dbReference>
<gene>
    <name evidence="3" type="ORF">PsYK624_082300</name>
</gene>
<comment type="caution">
    <text evidence="3">The sequence shown here is derived from an EMBL/GenBank/DDBJ whole genome shotgun (WGS) entry which is preliminary data.</text>
</comment>
<feature type="region of interest" description="Disordered" evidence="1">
    <location>
        <begin position="143"/>
        <end position="163"/>
    </location>
</feature>
<sequence>MSFLNHLVGAMPPRQFITRFMAPRRVLPPAPSSDFTQICNAESLEDAQHAFICAVEDSHLCPSLRFYIPKLKQHQIEVPDEHSEDQGVGAVAIVPPHLSLAACNTNGRGNWPREDLSQYHDFASSSLEVQISLDKDQDSFLDVDEHPLESDDDSVAGPTSDTVASFEGNTAEVELVRERLLKSAHALFSRQHRTFLFQVVICDECACFILYDRAGAVVTQHFDYIQNPDILADFLWRFSYMDDLERGSDPSAIPATPSEAALLTDAIHDLLDTFQHSIDEQEAPRVIPGAEHSLDPSDTYPVHKIRVVDSATGDTTELVVLRPFAGDCSLFGRSTRAYLAYDIKARRLVFFKDTWRANDDCQRAESDILRDLHANNVPFVPKVLYGSDVLGTDGVPQQTVVDELSTEQAEWRCTDTPLLGHVHHRIVQDIFYPLQNVRGERELIQALHDTIITLDTAHQKMGIMHRDLSYQNVMLDSEGRCVVNDWDSAGPFTPDGGAVGTLQFMSIRLLDNEDLPNEPVDDMQSLFWVLNFVAILRFALHYDRLRNGLFVNNSPTADDDRSRISMVKAFSLTDDSLYRGRYRSAALTELIAELVDDWGQYQRAVLVLSGTFIRESELRREMLDLAPMPSYWLEKFAAALQKYDAEEGAARVEKTQADDPDPLHDSDGSQVAFARSKRKVVDIDSIGSAHDDVSAACGSPQIVRPSKKLRI</sequence>
<dbReference type="PROSITE" id="PS00109">
    <property type="entry name" value="PROTEIN_KINASE_TYR"/>
    <property type="match status" value="1"/>
</dbReference>
<dbReference type="EMBL" id="BPQB01000024">
    <property type="protein sequence ID" value="GJE92077.1"/>
    <property type="molecule type" value="Genomic_DNA"/>
</dbReference>
<dbReference type="Proteomes" id="UP000703269">
    <property type="component" value="Unassembled WGS sequence"/>
</dbReference>
<dbReference type="AlphaFoldDB" id="A0A9P3GA91"/>
<evidence type="ECO:0000313" key="4">
    <source>
        <dbReference type="Proteomes" id="UP000703269"/>
    </source>
</evidence>
<dbReference type="PANTHER" id="PTHR38248">
    <property type="entry name" value="FUNK1 6"/>
    <property type="match status" value="1"/>
</dbReference>
<name>A0A9P3GA91_9APHY</name>
<organism evidence="3 4">
    <name type="scientific">Phanerochaete sordida</name>
    <dbReference type="NCBI Taxonomy" id="48140"/>
    <lineage>
        <taxon>Eukaryota</taxon>
        <taxon>Fungi</taxon>
        <taxon>Dikarya</taxon>
        <taxon>Basidiomycota</taxon>
        <taxon>Agaricomycotina</taxon>
        <taxon>Agaricomycetes</taxon>
        <taxon>Polyporales</taxon>
        <taxon>Phanerochaetaceae</taxon>
        <taxon>Phanerochaete</taxon>
    </lineage>
</organism>
<dbReference type="GO" id="GO:0005524">
    <property type="term" value="F:ATP binding"/>
    <property type="evidence" value="ECO:0007669"/>
    <property type="project" value="InterPro"/>
</dbReference>
<dbReference type="InterPro" id="IPR008266">
    <property type="entry name" value="Tyr_kinase_AS"/>
</dbReference>
<dbReference type="SMART" id="SM00220">
    <property type="entry name" value="S_TKc"/>
    <property type="match status" value="1"/>
</dbReference>
<feature type="compositionally biased region" description="Basic and acidic residues" evidence="1">
    <location>
        <begin position="650"/>
        <end position="667"/>
    </location>
</feature>
<proteinExistence type="predicted"/>
<protein>
    <recommendedName>
        <fullName evidence="2">Protein kinase domain-containing protein</fullName>
    </recommendedName>
</protein>
<dbReference type="InterPro" id="IPR040976">
    <property type="entry name" value="Pkinase_fungal"/>
</dbReference>
<dbReference type="PANTHER" id="PTHR38248:SF2">
    <property type="entry name" value="FUNK1 11"/>
    <property type="match status" value="1"/>
</dbReference>
<feature type="region of interest" description="Disordered" evidence="1">
    <location>
        <begin position="650"/>
        <end position="670"/>
    </location>
</feature>
<evidence type="ECO:0000256" key="1">
    <source>
        <dbReference type="SAM" id="MobiDB-lite"/>
    </source>
</evidence>
<dbReference type="Gene3D" id="1.10.510.10">
    <property type="entry name" value="Transferase(Phosphotransferase) domain 1"/>
    <property type="match status" value="1"/>
</dbReference>
<dbReference type="OrthoDB" id="3265188at2759"/>
<evidence type="ECO:0000259" key="2">
    <source>
        <dbReference type="PROSITE" id="PS50011"/>
    </source>
</evidence>
<dbReference type="Pfam" id="PF17667">
    <property type="entry name" value="Pkinase_fungal"/>
    <property type="match status" value="1"/>
</dbReference>
<reference evidence="3 4" key="1">
    <citation type="submission" date="2021-08" db="EMBL/GenBank/DDBJ databases">
        <title>Draft Genome Sequence of Phanerochaete sordida strain YK-624.</title>
        <authorList>
            <person name="Mori T."/>
            <person name="Dohra H."/>
            <person name="Suzuki T."/>
            <person name="Kawagishi H."/>
            <person name="Hirai H."/>
        </authorList>
    </citation>
    <scope>NUCLEOTIDE SEQUENCE [LARGE SCALE GENOMIC DNA]</scope>
    <source>
        <strain evidence="3 4">YK-624</strain>
    </source>
</reference>
<dbReference type="GO" id="GO:0004672">
    <property type="term" value="F:protein kinase activity"/>
    <property type="evidence" value="ECO:0007669"/>
    <property type="project" value="InterPro"/>
</dbReference>
<evidence type="ECO:0000313" key="3">
    <source>
        <dbReference type="EMBL" id="GJE92077.1"/>
    </source>
</evidence>
<keyword evidence="4" id="KW-1185">Reference proteome</keyword>
<accession>A0A9P3GA91</accession>
<dbReference type="SUPFAM" id="SSF56112">
    <property type="entry name" value="Protein kinase-like (PK-like)"/>
    <property type="match status" value="1"/>
</dbReference>
<feature type="domain" description="Protein kinase" evidence="2">
    <location>
        <begin position="302"/>
        <end position="613"/>
    </location>
</feature>
<dbReference type="PROSITE" id="PS50011">
    <property type="entry name" value="PROTEIN_KINASE_DOM"/>
    <property type="match status" value="1"/>
</dbReference>